<sequence>MGADPIFGAIYVFRANRADRVKLVYFDGTGLCLLAKRLGDGKFCWPAITDGVVMLMPLRCRRCWKGVTGGVCMMPARRARQSRQVDSVVVENAGKARAAFTDRIWISASLFYRRVLTWQRPTSARHLAAGEVGIAAEALSLDRY</sequence>
<evidence type="ECO:0000313" key="2">
    <source>
        <dbReference type="Proteomes" id="UP000643405"/>
    </source>
</evidence>
<dbReference type="Pfam" id="PF05717">
    <property type="entry name" value="TnpB_IS66"/>
    <property type="match status" value="1"/>
</dbReference>
<accession>A0A8J6PYU6</accession>
<dbReference type="InterPro" id="IPR008878">
    <property type="entry name" value="Transposase_IS66_Orf2"/>
</dbReference>
<dbReference type="PANTHER" id="PTHR36455:SF1">
    <property type="entry name" value="BLR8292 PROTEIN"/>
    <property type="match status" value="1"/>
</dbReference>
<organism evidence="1 2">
    <name type="scientific">Oryzicola mucosus</name>
    <dbReference type="NCBI Taxonomy" id="2767425"/>
    <lineage>
        <taxon>Bacteria</taxon>
        <taxon>Pseudomonadati</taxon>
        <taxon>Pseudomonadota</taxon>
        <taxon>Alphaproteobacteria</taxon>
        <taxon>Hyphomicrobiales</taxon>
        <taxon>Phyllobacteriaceae</taxon>
        <taxon>Oryzicola</taxon>
    </lineage>
</organism>
<dbReference type="Proteomes" id="UP000643405">
    <property type="component" value="Unassembled WGS sequence"/>
</dbReference>
<dbReference type="AlphaFoldDB" id="A0A8J6PYU6"/>
<dbReference type="EMBL" id="JACVVX010000007">
    <property type="protein sequence ID" value="MBD0416867.1"/>
    <property type="molecule type" value="Genomic_DNA"/>
</dbReference>
<evidence type="ECO:0000313" key="1">
    <source>
        <dbReference type="EMBL" id="MBD0416867.1"/>
    </source>
</evidence>
<dbReference type="NCBIfam" id="NF033819">
    <property type="entry name" value="IS66_TnpB"/>
    <property type="match status" value="1"/>
</dbReference>
<protein>
    <submittedName>
        <fullName evidence="1">IS66 family insertion sequence element accessory protein TnpB</fullName>
    </submittedName>
</protein>
<comment type="caution">
    <text evidence="1">The sequence shown here is derived from an EMBL/GenBank/DDBJ whole genome shotgun (WGS) entry which is preliminary data.</text>
</comment>
<dbReference type="PANTHER" id="PTHR36455">
    <property type="match status" value="1"/>
</dbReference>
<proteinExistence type="predicted"/>
<reference evidence="1" key="1">
    <citation type="submission" date="2020-09" db="EMBL/GenBank/DDBJ databases">
        <title>Genome seq and assembly of Tianweitania sp.</title>
        <authorList>
            <person name="Chhetri G."/>
        </authorList>
    </citation>
    <scope>NUCLEOTIDE SEQUENCE</scope>
    <source>
        <strain evidence="1">Rool2</strain>
    </source>
</reference>
<keyword evidence="2" id="KW-1185">Reference proteome</keyword>
<name>A0A8J6PYU6_9HYPH</name>
<gene>
    <name evidence="1" type="primary">tnpB</name>
    <name evidence="1" type="ORF">ICI42_19635</name>
</gene>